<dbReference type="Gene3D" id="3.90.180.10">
    <property type="entry name" value="Medium-chain alcohol dehydrogenases, catalytic domain"/>
    <property type="match status" value="1"/>
</dbReference>
<feature type="domain" description="Enoyl reductase (ER)" evidence="8">
    <location>
        <begin position="11"/>
        <end position="349"/>
    </location>
</feature>
<gene>
    <name evidence="9" type="ORF">FNB15_14240</name>
</gene>
<dbReference type="Pfam" id="PF00107">
    <property type="entry name" value="ADH_zinc_N"/>
    <property type="match status" value="1"/>
</dbReference>
<comment type="similarity">
    <text evidence="2 7">Belongs to the zinc-containing alcohol dehydrogenase family.</text>
</comment>
<reference evidence="9 10" key="1">
    <citation type="submission" date="2019-07" db="EMBL/GenBank/DDBJ databases">
        <title>Genome sequencing for Ferrovibrio sp. K5.</title>
        <authorList>
            <person name="Park S.-J."/>
        </authorList>
    </citation>
    <scope>NUCLEOTIDE SEQUENCE [LARGE SCALE GENOMIC DNA]</scope>
    <source>
        <strain evidence="9 10">K5</strain>
    </source>
</reference>
<dbReference type="Proteomes" id="UP000317496">
    <property type="component" value="Chromosome"/>
</dbReference>
<dbReference type="SMART" id="SM00829">
    <property type="entry name" value="PKS_ER"/>
    <property type="match status" value="1"/>
</dbReference>
<dbReference type="Gene3D" id="3.40.50.720">
    <property type="entry name" value="NAD(P)-binding Rossmann-like Domain"/>
    <property type="match status" value="1"/>
</dbReference>
<evidence type="ECO:0000259" key="8">
    <source>
        <dbReference type="SMART" id="SM00829"/>
    </source>
</evidence>
<dbReference type="AlphaFoldDB" id="A0A516H434"/>
<dbReference type="PANTHER" id="PTHR42940">
    <property type="entry name" value="ALCOHOL DEHYDROGENASE 1-RELATED"/>
    <property type="match status" value="1"/>
</dbReference>
<dbReference type="InterPro" id="IPR002328">
    <property type="entry name" value="ADH_Zn_CS"/>
</dbReference>
<dbReference type="PROSITE" id="PS00059">
    <property type="entry name" value="ADH_ZINC"/>
    <property type="match status" value="1"/>
</dbReference>
<dbReference type="InterPro" id="IPR013149">
    <property type="entry name" value="ADH-like_C"/>
</dbReference>
<proteinExistence type="inferred from homology"/>
<dbReference type="Pfam" id="PF08240">
    <property type="entry name" value="ADH_N"/>
    <property type="match status" value="1"/>
</dbReference>
<keyword evidence="6" id="KW-0560">Oxidoreductase</keyword>
<dbReference type="InterPro" id="IPR020843">
    <property type="entry name" value="ER"/>
</dbReference>
<dbReference type="RefSeq" id="WP_144069341.1">
    <property type="nucleotide sequence ID" value="NZ_CP041636.1"/>
</dbReference>
<dbReference type="InterPro" id="IPR036291">
    <property type="entry name" value="NAD(P)-bd_dom_sf"/>
</dbReference>
<evidence type="ECO:0000313" key="9">
    <source>
        <dbReference type="EMBL" id="QDO98360.1"/>
    </source>
</evidence>
<dbReference type="GO" id="GO:0008270">
    <property type="term" value="F:zinc ion binding"/>
    <property type="evidence" value="ECO:0007669"/>
    <property type="project" value="InterPro"/>
</dbReference>
<dbReference type="EC" id="1.1.1.1" evidence="3"/>
<evidence type="ECO:0000256" key="3">
    <source>
        <dbReference type="ARBA" id="ARBA00013190"/>
    </source>
</evidence>
<comment type="cofactor">
    <cofactor evidence="1 7">
        <name>Zn(2+)</name>
        <dbReference type="ChEBI" id="CHEBI:29105"/>
    </cofactor>
</comment>
<name>A0A516H434_9PROT</name>
<keyword evidence="4 7" id="KW-0479">Metal-binding</keyword>
<organism evidence="9 10">
    <name type="scientific">Ferrovibrio terrae</name>
    <dbReference type="NCBI Taxonomy" id="2594003"/>
    <lineage>
        <taxon>Bacteria</taxon>
        <taxon>Pseudomonadati</taxon>
        <taxon>Pseudomonadota</taxon>
        <taxon>Alphaproteobacteria</taxon>
        <taxon>Rhodospirillales</taxon>
        <taxon>Rhodospirillaceae</taxon>
        <taxon>Ferrovibrio</taxon>
    </lineage>
</organism>
<dbReference type="SUPFAM" id="SSF50129">
    <property type="entry name" value="GroES-like"/>
    <property type="match status" value="1"/>
</dbReference>
<dbReference type="CDD" id="cd08240">
    <property type="entry name" value="6_hydroxyhexanoate_dh_like"/>
    <property type="match status" value="1"/>
</dbReference>
<evidence type="ECO:0000313" key="10">
    <source>
        <dbReference type="Proteomes" id="UP000317496"/>
    </source>
</evidence>
<dbReference type="EMBL" id="CP041636">
    <property type="protein sequence ID" value="QDO98360.1"/>
    <property type="molecule type" value="Genomic_DNA"/>
</dbReference>
<protein>
    <recommendedName>
        <fullName evidence="3">alcohol dehydrogenase</fullName>
        <ecNumber evidence="3">1.1.1.1</ecNumber>
    </recommendedName>
</protein>
<accession>A0A516H434</accession>
<dbReference type="KEGG" id="fer:FNB15_14240"/>
<keyword evidence="5 7" id="KW-0862">Zinc</keyword>
<dbReference type="InterPro" id="IPR011032">
    <property type="entry name" value="GroES-like_sf"/>
</dbReference>
<dbReference type="GO" id="GO:0005737">
    <property type="term" value="C:cytoplasm"/>
    <property type="evidence" value="ECO:0007669"/>
    <property type="project" value="TreeGrafter"/>
</dbReference>
<evidence type="ECO:0000256" key="2">
    <source>
        <dbReference type="ARBA" id="ARBA00008072"/>
    </source>
</evidence>
<dbReference type="SUPFAM" id="SSF51735">
    <property type="entry name" value="NAD(P)-binding Rossmann-fold domains"/>
    <property type="match status" value="1"/>
</dbReference>
<dbReference type="GO" id="GO:0004022">
    <property type="term" value="F:alcohol dehydrogenase (NAD+) activity"/>
    <property type="evidence" value="ECO:0007669"/>
    <property type="project" value="UniProtKB-EC"/>
</dbReference>
<dbReference type="InterPro" id="IPR013154">
    <property type="entry name" value="ADH-like_N"/>
</dbReference>
<evidence type="ECO:0000256" key="6">
    <source>
        <dbReference type="ARBA" id="ARBA00023002"/>
    </source>
</evidence>
<dbReference type="OrthoDB" id="5295340at2"/>
<evidence type="ECO:0000256" key="1">
    <source>
        <dbReference type="ARBA" id="ARBA00001947"/>
    </source>
</evidence>
<keyword evidence="10" id="KW-1185">Reference proteome</keyword>
<evidence type="ECO:0000256" key="5">
    <source>
        <dbReference type="ARBA" id="ARBA00022833"/>
    </source>
</evidence>
<evidence type="ECO:0000256" key="4">
    <source>
        <dbReference type="ARBA" id="ARBA00022723"/>
    </source>
</evidence>
<evidence type="ECO:0000256" key="7">
    <source>
        <dbReference type="RuleBase" id="RU361277"/>
    </source>
</evidence>
<dbReference type="PANTHER" id="PTHR42940:SF8">
    <property type="entry name" value="VACUOLAR PROTEIN SORTING-ASSOCIATED PROTEIN 11"/>
    <property type="match status" value="1"/>
</dbReference>
<sequence length="351" mass="36071">MLRCYQVAEFGKPLALSEKPLPQPKGREVLVRVEKCGVCHSDLHIWEGFFDLGGGKRVVAANGGAALPLTLGHEITGTVAATGPDATTVKAGQRKLVFPWIGCGTCPPCRDGNEHLCGGAQKSLGIFIDGGYASHVLVPDESYLLDIGSLDPALAATYACSGLTAYSALRKIGPLKPDHSLLIVGAGGVGLNGVALAKAMTGIAPIVADLDPAKREMALQLGAKEAIDPRADGALKTLLKATDGVMAAIDFAGSNSSFDFAYGALRKAGHLVTVGLLGGTATLPIGLHVMKSVRVSGSYVGSLVELKELLALAQQTALPPLPITAAPLGAAYESLVKLKAGQVVGRIVLEA</sequence>